<keyword evidence="2" id="KW-1185">Reference proteome</keyword>
<dbReference type="AlphaFoldDB" id="A0A2R5GVU8"/>
<comment type="caution">
    <text evidence="1">The sequence shown here is derived from an EMBL/GenBank/DDBJ whole genome shotgun (WGS) entry which is preliminary data.</text>
</comment>
<evidence type="ECO:0000313" key="2">
    <source>
        <dbReference type="Proteomes" id="UP000241890"/>
    </source>
</evidence>
<dbReference type="EMBL" id="BEYU01000239">
    <property type="protein sequence ID" value="GBG34966.1"/>
    <property type="molecule type" value="Genomic_DNA"/>
</dbReference>
<evidence type="ECO:0000313" key="1">
    <source>
        <dbReference type="EMBL" id="GBG34966.1"/>
    </source>
</evidence>
<dbReference type="Proteomes" id="UP000241890">
    <property type="component" value="Unassembled WGS sequence"/>
</dbReference>
<organism evidence="1 2">
    <name type="scientific">Hondaea fermentalgiana</name>
    <dbReference type="NCBI Taxonomy" id="2315210"/>
    <lineage>
        <taxon>Eukaryota</taxon>
        <taxon>Sar</taxon>
        <taxon>Stramenopiles</taxon>
        <taxon>Bigyra</taxon>
        <taxon>Labyrinthulomycetes</taxon>
        <taxon>Thraustochytrida</taxon>
        <taxon>Thraustochytriidae</taxon>
        <taxon>Hondaea</taxon>
    </lineage>
</organism>
<feature type="non-terminal residue" evidence="1">
    <location>
        <position position="1"/>
    </location>
</feature>
<accession>A0A2R5GVU8</accession>
<gene>
    <name evidence="1" type="ORF">FCC1311_111892</name>
</gene>
<reference evidence="1 2" key="1">
    <citation type="submission" date="2017-12" db="EMBL/GenBank/DDBJ databases">
        <title>Sequencing, de novo assembly and annotation of complete genome of a new Thraustochytrid species, strain FCC1311.</title>
        <authorList>
            <person name="Sedici K."/>
            <person name="Godart F."/>
            <person name="Aiese Cigliano R."/>
            <person name="Sanseverino W."/>
            <person name="Barakat M."/>
            <person name="Ortet P."/>
            <person name="Marechal E."/>
            <person name="Cagnac O."/>
            <person name="Amato A."/>
        </authorList>
    </citation>
    <scope>NUCLEOTIDE SEQUENCE [LARGE SCALE GENOMIC DNA]</scope>
</reference>
<protein>
    <submittedName>
        <fullName evidence="1">Uncharacterized protein</fullName>
    </submittedName>
</protein>
<sequence>KTRADAVAFLEFATASEVAGLLMCDLQQPRSLVVPFYEEGLSTKRMCSVLQDVDLQAIGATSSLQRRMFSNESSLNAAQVPQKSLPKRVSRQLRLREYLTNRIQDAGIRANVQAKLRPLLTPDIVGENFRFD</sequence>
<dbReference type="InParanoid" id="A0A2R5GVU8"/>
<proteinExistence type="predicted"/>
<name>A0A2R5GVU8_9STRA</name>